<evidence type="ECO:0000259" key="5">
    <source>
        <dbReference type="Pfam" id="PF22624"/>
    </source>
</evidence>
<dbReference type="InterPro" id="IPR050559">
    <property type="entry name" value="P-Pant_transferase_sf"/>
</dbReference>
<comment type="caution">
    <text evidence="6">The sequence shown here is derived from an EMBL/GenBank/DDBJ whole genome shotgun (WGS) entry which is preliminary data.</text>
</comment>
<dbReference type="RefSeq" id="WP_184289721.1">
    <property type="nucleotide sequence ID" value="NZ_JACHJO010000004.1"/>
</dbReference>
<name>A0A841IQN6_9ACTN</name>
<dbReference type="Proteomes" id="UP000536604">
    <property type="component" value="Unassembled WGS sequence"/>
</dbReference>
<proteinExistence type="inferred from homology"/>
<dbReference type="InterPro" id="IPR037143">
    <property type="entry name" value="4-PPantetheinyl_Trfase_dom_sf"/>
</dbReference>
<evidence type="ECO:0000313" key="6">
    <source>
        <dbReference type="EMBL" id="MBB6119586.1"/>
    </source>
</evidence>
<dbReference type="EC" id="2.7.8.-" evidence="6"/>
<evidence type="ECO:0000259" key="4">
    <source>
        <dbReference type="Pfam" id="PF01648"/>
    </source>
</evidence>
<dbReference type="PANTHER" id="PTHR12215">
    <property type="entry name" value="PHOSPHOPANTETHEINE TRANSFERASE"/>
    <property type="match status" value="1"/>
</dbReference>
<keyword evidence="2 6" id="KW-0808">Transferase</keyword>
<dbReference type="SUPFAM" id="SSF56214">
    <property type="entry name" value="4'-phosphopantetheinyl transferase"/>
    <property type="match status" value="2"/>
</dbReference>
<dbReference type="GO" id="GO:0008897">
    <property type="term" value="F:holo-[acyl-carrier-protein] synthase activity"/>
    <property type="evidence" value="ECO:0007669"/>
    <property type="project" value="InterPro"/>
</dbReference>
<evidence type="ECO:0000256" key="2">
    <source>
        <dbReference type="ARBA" id="ARBA00022679"/>
    </source>
</evidence>
<evidence type="ECO:0000256" key="1">
    <source>
        <dbReference type="ARBA" id="ARBA00010990"/>
    </source>
</evidence>
<dbReference type="InterPro" id="IPR055066">
    <property type="entry name" value="AASDHPPT_N"/>
</dbReference>
<protein>
    <submittedName>
        <fullName evidence="6">4'-phosphopantetheinyl transferase</fullName>
        <ecNumber evidence="6">2.7.8.-</ecNumber>
    </submittedName>
</protein>
<gene>
    <name evidence="6" type="ORF">FHS13_001535</name>
</gene>
<dbReference type="EMBL" id="JACHJO010000004">
    <property type="protein sequence ID" value="MBB6119586.1"/>
    <property type="molecule type" value="Genomic_DNA"/>
</dbReference>
<comment type="similarity">
    <text evidence="1">Belongs to the P-Pant transferase superfamily. Gsp/Sfp/HetI/AcpT family.</text>
</comment>
<feature type="region of interest" description="Disordered" evidence="3">
    <location>
        <begin position="83"/>
        <end position="107"/>
    </location>
</feature>
<dbReference type="Gene3D" id="3.90.470.20">
    <property type="entry name" value="4'-phosphopantetheinyl transferase domain"/>
    <property type="match status" value="2"/>
</dbReference>
<dbReference type="AlphaFoldDB" id="A0A841IQN6"/>
<dbReference type="Pfam" id="PF01648">
    <property type="entry name" value="ACPS"/>
    <property type="match status" value="1"/>
</dbReference>
<dbReference type="GO" id="GO:0000287">
    <property type="term" value="F:magnesium ion binding"/>
    <property type="evidence" value="ECO:0007669"/>
    <property type="project" value="InterPro"/>
</dbReference>
<organism evidence="6 7">
    <name type="scientific">Nocardiopsis algeriensis</name>
    <dbReference type="NCBI Taxonomy" id="1478215"/>
    <lineage>
        <taxon>Bacteria</taxon>
        <taxon>Bacillati</taxon>
        <taxon>Actinomycetota</taxon>
        <taxon>Actinomycetes</taxon>
        <taxon>Streptosporangiales</taxon>
        <taxon>Nocardiopsidaceae</taxon>
        <taxon>Nocardiopsis</taxon>
    </lineage>
</organism>
<evidence type="ECO:0000256" key="3">
    <source>
        <dbReference type="SAM" id="MobiDB-lite"/>
    </source>
</evidence>
<reference evidence="6 7" key="1">
    <citation type="submission" date="2020-08" db="EMBL/GenBank/DDBJ databases">
        <title>Genomic Encyclopedia of Type Strains, Phase III (KMG-III): the genomes of soil and plant-associated and newly described type strains.</title>
        <authorList>
            <person name="Whitman W."/>
        </authorList>
    </citation>
    <scope>NUCLEOTIDE SEQUENCE [LARGE SCALE GENOMIC DNA]</scope>
    <source>
        <strain evidence="6 7">CECT 8712</strain>
    </source>
</reference>
<feature type="compositionally biased region" description="Basic and acidic residues" evidence="3">
    <location>
        <begin position="83"/>
        <end position="102"/>
    </location>
</feature>
<dbReference type="PANTHER" id="PTHR12215:SF10">
    <property type="entry name" value="L-AMINOADIPATE-SEMIALDEHYDE DEHYDROGENASE-PHOSPHOPANTETHEINYL TRANSFERASE"/>
    <property type="match status" value="1"/>
</dbReference>
<dbReference type="InterPro" id="IPR008278">
    <property type="entry name" value="4-PPantetheinyl_Trfase_dom"/>
</dbReference>
<sequence>MSLSTAPLAPEVWWAHTSDAHERLLRLLDGQERARNDRFLRKPDRDRHLLGRALARLVLAERAGCAPEEVSFSLRCRSCEEKESAGAERTDGEPHGKPHPEGPARGWEFSVSHSGEWVVLALAEGVPLGVDVERVSEGRDLEGLASYTLGGPELEAWRALGPDERAGAFFGYWSRKEALLKATGHGLSGGLSRVLVSPPHERASLLEWTGVGAPEAVSITDLDRSGEYRAALAALSDRPLRPVVHPPGVAAALLRGAPVSPARPLWRGGGR</sequence>
<evidence type="ECO:0000313" key="7">
    <source>
        <dbReference type="Proteomes" id="UP000536604"/>
    </source>
</evidence>
<dbReference type="Pfam" id="PF22624">
    <property type="entry name" value="AASDHPPT_N"/>
    <property type="match status" value="1"/>
</dbReference>
<feature type="domain" description="4'-phosphopantetheinyl transferase" evidence="4">
    <location>
        <begin position="127"/>
        <end position="233"/>
    </location>
</feature>
<feature type="domain" description="4'-phosphopantetheinyl transferase N-terminal" evidence="5">
    <location>
        <begin position="14"/>
        <end position="121"/>
    </location>
</feature>
<dbReference type="GO" id="GO:0019878">
    <property type="term" value="P:lysine biosynthetic process via aminoadipic acid"/>
    <property type="evidence" value="ECO:0007669"/>
    <property type="project" value="TreeGrafter"/>
</dbReference>
<dbReference type="GO" id="GO:0005829">
    <property type="term" value="C:cytosol"/>
    <property type="evidence" value="ECO:0007669"/>
    <property type="project" value="TreeGrafter"/>
</dbReference>
<keyword evidence="7" id="KW-1185">Reference proteome</keyword>
<accession>A0A841IQN6</accession>